<gene>
    <name evidence="1" type="ORF">ACFQRF_10430</name>
</gene>
<organism evidence="1 2">
    <name type="scientific">Marinactinospora rubrisoli</name>
    <dbReference type="NCBI Taxonomy" id="2715399"/>
    <lineage>
        <taxon>Bacteria</taxon>
        <taxon>Bacillati</taxon>
        <taxon>Actinomycetota</taxon>
        <taxon>Actinomycetes</taxon>
        <taxon>Streptosporangiales</taxon>
        <taxon>Nocardiopsidaceae</taxon>
        <taxon>Marinactinospora</taxon>
    </lineage>
</organism>
<name>A0ABW2KGD0_9ACTN</name>
<dbReference type="EMBL" id="JBHTBH010000004">
    <property type="protein sequence ID" value="MFC7328157.1"/>
    <property type="molecule type" value="Genomic_DNA"/>
</dbReference>
<reference evidence="2" key="1">
    <citation type="journal article" date="2019" name="Int. J. Syst. Evol. Microbiol.">
        <title>The Global Catalogue of Microorganisms (GCM) 10K type strain sequencing project: providing services to taxonomists for standard genome sequencing and annotation.</title>
        <authorList>
            <consortium name="The Broad Institute Genomics Platform"/>
            <consortium name="The Broad Institute Genome Sequencing Center for Infectious Disease"/>
            <person name="Wu L."/>
            <person name="Ma J."/>
        </authorList>
    </citation>
    <scope>NUCLEOTIDE SEQUENCE [LARGE SCALE GENOMIC DNA]</scope>
    <source>
        <strain evidence="2">CGMCC 4.7382</strain>
    </source>
</reference>
<comment type="caution">
    <text evidence="1">The sequence shown here is derived from an EMBL/GenBank/DDBJ whole genome shotgun (WGS) entry which is preliminary data.</text>
</comment>
<keyword evidence="2" id="KW-1185">Reference proteome</keyword>
<sequence>MFTWRVEFNASAGGPWVVGVVNDPDADEPIGPRDPDRADTEACELTPRILSGAEYMDFPTAVGNYFRGERAVTFPDGFFTVEPQVL</sequence>
<dbReference type="RefSeq" id="WP_379870807.1">
    <property type="nucleotide sequence ID" value="NZ_JBHTBH010000004.1"/>
</dbReference>
<evidence type="ECO:0000313" key="2">
    <source>
        <dbReference type="Proteomes" id="UP001596540"/>
    </source>
</evidence>
<protein>
    <submittedName>
        <fullName evidence="1">Uncharacterized protein</fullName>
    </submittedName>
</protein>
<dbReference type="Proteomes" id="UP001596540">
    <property type="component" value="Unassembled WGS sequence"/>
</dbReference>
<evidence type="ECO:0000313" key="1">
    <source>
        <dbReference type="EMBL" id="MFC7328157.1"/>
    </source>
</evidence>
<accession>A0ABW2KGD0</accession>
<proteinExistence type="predicted"/>